<evidence type="ECO:0000256" key="3">
    <source>
        <dbReference type="ARBA" id="ARBA00022519"/>
    </source>
</evidence>
<evidence type="ECO:0000256" key="7">
    <source>
        <dbReference type="ARBA" id="ARBA00023098"/>
    </source>
</evidence>
<comment type="subcellular location">
    <subcellularLocation>
        <location evidence="10">Cell inner membrane</location>
        <topology evidence="10">Peripheral membrane protein</topology>
        <orientation evidence="10">Cytoplasmic side</orientation>
    </subcellularLocation>
</comment>
<dbReference type="RefSeq" id="WP_077278407.1">
    <property type="nucleotide sequence ID" value="NZ_MVBK01000039.1"/>
</dbReference>
<dbReference type="GO" id="GO:0019897">
    <property type="term" value="C:extrinsic component of plasma membrane"/>
    <property type="evidence" value="ECO:0007669"/>
    <property type="project" value="UniProtKB-UniRule"/>
</dbReference>
<comment type="function">
    <text evidence="10">Hydrolyzes the pyrophosphate bond of UDP-2,3-diacylglucosamine to yield 2,3-diacylglucosamine 1-phosphate (lipid X) and UMP by catalyzing the attack of water at the alpha-P atom. Involved in the biosynthesis of lipid A, a phosphorylated glycolipid that anchors the lipopolysaccharide to the outer membrane of the cell.</text>
</comment>
<dbReference type="CDD" id="cd07398">
    <property type="entry name" value="MPP_YbbF-LpxH"/>
    <property type="match status" value="1"/>
</dbReference>
<evidence type="ECO:0000256" key="8">
    <source>
        <dbReference type="ARBA" id="ARBA00023136"/>
    </source>
</evidence>
<feature type="binding site" evidence="10">
    <location>
        <position position="115"/>
    </location>
    <ligand>
        <name>Mn(2+)</name>
        <dbReference type="ChEBI" id="CHEBI:29035"/>
        <label>2</label>
    </ligand>
</feature>
<dbReference type="STRING" id="108003.B1C78_06845"/>
<comment type="pathway">
    <text evidence="10">Glycolipid biosynthesis; lipid IV(A) biosynthesis; lipid IV(A) from (3R)-3-hydroxytetradecanoyl-[acyl-carrier-protein] and UDP-N-acetyl-alpha-D-glucosamine: step 4/6.</text>
</comment>
<dbReference type="NCBIfam" id="NF003743">
    <property type="entry name" value="PRK05340.1"/>
    <property type="match status" value="1"/>
</dbReference>
<comment type="cofactor">
    <cofactor evidence="10">
        <name>Mn(2+)</name>
        <dbReference type="ChEBI" id="CHEBI:29035"/>
    </cofactor>
    <text evidence="10">Binds 2 Mn(2+) ions per subunit in a binuclear metal center.</text>
</comment>
<dbReference type="Proteomes" id="UP000189462">
    <property type="component" value="Unassembled WGS sequence"/>
</dbReference>
<dbReference type="PANTHER" id="PTHR34990:SF1">
    <property type="entry name" value="UDP-2,3-DIACYLGLUCOSAMINE HYDROLASE"/>
    <property type="match status" value="1"/>
</dbReference>
<dbReference type="EC" id="3.6.1.54" evidence="10"/>
<feature type="binding site" evidence="10">
    <location>
        <position position="11"/>
    </location>
    <ligand>
        <name>Mn(2+)</name>
        <dbReference type="ChEBI" id="CHEBI:29035"/>
        <label>1</label>
    </ligand>
</feature>
<keyword evidence="5 10" id="KW-0479">Metal-binding</keyword>
<gene>
    <name evidence="10" type="primary">lpxH</name>
    <name evidence="13" type="ORF">B1C78_06845</name>
</gene>
<dbReference type="GO" id="GO:0030145">
    <property type="term" value="F:manganese ion binding"/>
    <property type="evidence" value="ECO:0007669"/>
    <property type="project" value="UniProtKB-UniRule"/>
</dbReference>
<evidence type="ECO:0000256" key="11">
    <source>
        <dbReference type="SAM" id="MobiDB-lite"/>
    </source>
</evidence>
<feature type="binding site" evidence="10">
    <location>
        <position position="9"/>
    </location>
    <ligand>
        <name>Mn(2+)</name>
        <dbReference type="ChEBI" id="CHEBI:29035"/>
        <label>1</label>
    </ligand>
</feature>
<evidence type="ECO:0000256" key="5">
    <source>
        <dbReference type="ARBA" id="ARBA00022723"/>
    </source>
</evidence>
<feature type="binding site" evidence="10">
    <location>
        <position position="161"/>
    </location>
    <ligand>
        <name>substrate</name>
    </ligand>
</feature>
<dbReference type="OrthoDB" id="9783283at2"/>
<name>A0A1V3NJY5_9GAMM</name>
<accession>A0A1V3NJY5</accession>
<evidence type="ECO:0000256" key="9">
    <source>
        <dbReference type="ARBA" id="ARBA00023211"/>
    </source>
</evidence>
<keyword evidence="9 10" id="KW-0464">Manganese</keyword>
<feature type="domain" description="Calcineurin-like phosphoesterase" evidence="12">
    <location>
        <begin position="3"/>
        <end position="200"/>
    </location>
</feature>
<dbReference type="Pfam" id="PF00149">
    <property type="entry name" value="Metallophos"/>
    <property type="match status" value="1"/>
</dbReference>
<keyword evidence="4 10" id="KW-0441">Lipid A biosynthesis</keyword>
<keyword evidence="6 10" id="KW-0378">Hydrolase</keyword>
<comment type="catalytic activity">
    <reaction evidence="10">
        <text>UDP-2-N,3-O-bis[(3R)-3-hydroxytetradecanoyl]-alpha-D-glucosamine + H2O = 2-N,3-O-bis[(3R)-3-hydroxytetradecanoyl]-alpha-D-glucosaminyl 1-phosphate + UMP + 2 H(+)</text>
        <dbReference type="Rhea" id="RHEA:25213"/>
        <dbReference type="ChEBI" id="CHEBI:15377"/>
        <dbReference type="ChEBI" id="CHEBI:15378"/>
        <dbReference type="ChEBI" id="CHEBI:57865"/>
        <dbReference type="ChEBI" id="CHEBI:57957"/>
        <dbReference type="ChEBI" id="CHEBI:78847"/>
        <dbReference type="EC" id="3.6.1.54"/>
    </reaction>
</comment>
<dbReference type="EMBL" id="MVBK01000039">
    <property type="protein sequence ID" value="OOG25365.1"/>
    <property type="molecule type" value="Genomic_DNA"/>
</dbReference>
<dbReference type="InterPro" id="IPR043461">
    <property type="entry name" value="LpxH-like"/>
</dbReference>
<dbReference type="HAMAP" id="MF_00575">
    <property type="entry name" value="LpxH"/>
    <property type="match status" value="1"/>
</dbReference>
<organism evidence="13 14">
    <name type="scientific">Thioalkalivibrio denitrificans</name>
    <dbReference type="NCBI Taxonomy" id="108003"/>
    <lineage>
        <taxon>Bacteria</taxon>
        <taxon>Pseudomonadati</taxon>
        <taxon>Pseudomonadota</taxon>
        <taxon>Gammaproteobacteria</taxon>
        <taxon>Chromatiales</taxon>
        <taxon>Ectothiorhodospiraceae</taxon>
        <taxon>Thioalkalivibrio</taxon>
    </lineage>
</organism>
<keyword evidence="1 10" id="KW-1003">Cell membrane</keyword>
<evidence type="ECO:0000256" key="10">
    <source>
        <dbReference type="HAMAP-Rule" id="MF_00575"/>
    </source>
</evidence>
<feature type="binding site" evidence="10">
    <location>
        <position position="42"/>
    </location>
    <ligand>
        <name>Mn(2+)</name>
        <dbReference type="ChEBI" id="CHEBI:29035"/>
        <label>2</label>
    </ligand>
</feature>
<comment type="caution">
    <text evidence="10">Lacks conserved residue(s) required for the propagation of feature annotation.</text>
</comment>
<evidence type="ECO:0000259" key="12">
    <source>
        <dbReference type="Pfam" id="PF00149"/>
    </source>
</evidence>
<keyword evidence="3 10" id="KW-0997">Cell inner membrane</keyword>
<dbReference type="PANTHER" id="PTHR34990">
    <property type="entry name" value="UDP-2,3-DIACYLGLUCOSAMINE HYDROLASE-RELATED"/>
    <property type="match status" value="1"/>
</dbReference>
<dbReference type="NCBIfam" id="TIGR01854">
    <property type="entry name" value="lipid_A_lpxH"/>
    <property type="match status" value="1"/>
</dbReference>
<dbReference type="InterPro" id="IPR010138">
    <property type="entry name" value="UDP-diacylglucosamine_Hdrlase"/>
</dbReference>
<keyword evidence="14" id="KW-1185">Reference proteome</keyword>
<feature type="binding site" evidence="10">
    <location>
        <position position="196"/>
    </location>
    <ligand>
        <name>Mn(2+)</name>
        <dbReference type="ChEBI" id="CHEBI:29035"/>
        <label>2</label>
    </ligand>
</feature>
<proteinExistence type="inferred from homology"/>
<evidence type="ECO:0000313" key="13">
    <source>
        <dbReference type="EMBL" id="OOG25365.1"/>
    </source>
</evidence>
<feature type="binding site" evidence="10">
    <location>
        <position position="196"/>
    </location>
    <ligand>
        <name>substrate</name>
    </ligand>
</feature>
<feature type="binding site" evidence="10">
    <location>
        <position position="123"/>
    </location>
    <ligand>
        <name>substrate</name>
    </ligand>
</feature>
<dbReference type="UniPathway" id="UPA00359">
    <property type="reaction ID" value="UER00480"/>
</dbReference>
<feature type="binding site" evidence="10">
    <location>
        <begin position="80"/>
        <end position="81"/>
    </location>
    <ligand>
        <name>substrate</name>
    </ligand>
</feature>
<dbReference type="AlphaFoldDB" id="A0A1V3NJY5"/>
<evidence type="ECO:0000313" key="14">
    <source>
        <dbReference type="Proteomes" id="UP000189462"/>
    </source>
</evidence>
<keyword evidence="8 10" id="KW-0472">Membrane</keyword>
<keyword evidence="7 10" id="KW-0443">Lipid metabolism</keyword>
<feature type="binding site" evidence="10">
    <location>
        <position position="198"/>
    </location>
    <ligand>
        <name>Mn(2+)</name>
        <dbReference type="ChEBI" id="CHEBI:29035"/>
        <label>1</label>
    </ligand>
</feature>
<dbReference type="GO" id="GO:0009245">
    <property type="term" value="P:lipid A biosynthetic process"/>
    <property type="evidence" value="ECO:0007669"/>
    <property type="project" value="UniProtKB-UniRule"/>
</dbReference>
<evidence type="ECO:0000256" key="4">
    <source>
        <dbReference type="ARBA" id="ARBA00022556"/>
    </source>
</evidence>
<dbReference type="SUPFAM" id="SSF56300">
    <property type="entry name" value="Metallo-dependent phosphatases"/>
    <property type="match status" value="1"/>
</dbReference>
<protein>
    <recommendedName>
        <fullName evidence="10">UDP-2,3-diacylglucosamine hydrolase</fullName>
        <ecNumber evidence="10">3.6.1.54</ecNumber>
    </recommendedName>
    <alternativeName>
        <fullName evidence="10">UDP-2,3-diacylglucosamine diphosphatase</fullName>
    </alternativeName>
</protein>
<dbReference type="GO" id="GO:0008758">
    <property type="term" value="F:UDP-2,3-diacylglucosamine hydrolase activity"/>
    <property type="evidence" value="ECO:0007669"/>
    <property type="project" value="UniProtKB-UniRule"/>
</dbReference>
<reference evidence="13 14" key="1">
    <citation type="submission" date="2017-02" db="EMBL/GenBank/DDBJ databases">
        <title>Genomic diversity within the haloalkaliphilic genus Thioalkalivibrio.</title>
        <authorList>
            <person name="Ahn A.-C."/>
            <person name="Meier-Kolthoff J."/>
            <person name="Overmars L."/>
            <person name="Richter M."/>
            <person name="Woyke T."/>
            <person name="Sorokin D.Y."/>
            <person name="Muyzer G."/>
        </authorList>
    </citation>
    <scope>NUCLEOTIDE SEQUENCE [LARGE SCALE GENOMIC DNA]</scope>
    <source>
        <strain evidence="13 14">ALJD</strain>
    </source>
</reference>
<evidence type="ECO:0000256" key="1">
    <source>
        <dbReference type="ARBA" id="ARBA00022475"/>
    </source>
</evidence>
<keyword evidence="2 10" id="KW-0444">Lipid biosynthesis</keyword>
<comment type="similarity">
    <text evidence="10">Belongs to the LpxH family.</text>
</comment>
<sequence>MAKTLFISDLHLDRERPHILTLFERFLRHEARDADALYILGDLFEYWIGDDDDAPHLSGLADALRALSESGVALYFTHGNRDFLLGPAFAERTGMRLLDEETVIDLYGRRALLMHGDSLCTDDHEYMAFRDMVRTGHWQADFLARPLAGRREEAEAMRRRSRENGRTKAPEITDVSQASVEDAMRRHDVDLLIHGHTHRPKIHDLLVDGRPAQRIVLADWYETGGMLKVTPEGMKLVKVEG</sequence>
<feature type="binding site" evidence="10">
    <location>
        <position position="80"/>
    </location>
    <ligand>
        <name>Mn(2+)</name>
        <dbReference type="ChEBI" id="CHEBI:29035"/>
        <label>2</label>
    </ligand>
</feature>
<feature type="region of interest" description="Disordered" evidence="11">
    <location>
        <begin position="153"/>
        <end position="172"/>
    </location>
</feature>
<dbReference type="Gene3D" id="3.60.21.10">
    <property type="match status" value="1"/>
</dbReference>
<dbReference type="GO" id="GO:0005737">
    <property type="term" value="C:cytoplasm"/>
    <property type="evidence" value="ECO:0007669"/>
    <property type="project" value="InterPro"/>
</dbReference>
<feature type="compositionally biased region" description="Basic and acidic residues" evidence="11">
    <location>
        <begin position="153"/>
        <end position="171"/>
    </location>
</feature>
<feature type="binding site" evidence="10">
    <location>
        <position position="168"/>
    </location>
    <ligand>
        <name>substrate</name>
    </ligand>
</feature>
<feature type="binding site" evidence="10">
    <location>
        <position position="42"/>
    </location>
    <ligand>
        <name>Mn(2+)</name>
        <dbReference type="ChEBI" id="CHEBI:29035"/>
        <label>1</label>
    </ligand>
</feature>
<evidence type="ECO:0000256" key="6">
    <source>
        <dbReference type="ARBA" id="ARBA00022801"/>
    </source>
</evidence>
<dbReference type="InterPro" id="IPR004843">
    <property type="entry name" value="Calcineurin-like_PHP"/>
</dbReference>
<dbReference type="InterPro" id="IPR029052">
    <property type="entry name" value="Metallo-depent_PP-like"/>
</dbReference>
<evidence type="ECO:0000256" key="2">
    <source>
        <dbReference type="ARBA" id="ARBA00022516"/>
    </source>
</evidence>
<comment type="caution">
    <text evidence="13">The sequence shown here is derived from an EMBL/GenBank/DDBJ whole genome shotgun (WGS) entry which is preliminary data.</text>
</comment>